<evidence type="ECO:0000256" key="1">
    <source>
        <dbReference type="ARBA" id="ARBA00022692"/>
    </source>
</evidence>
<feature type="transmembrane region" description="Helical" evidence="6">
    <location>
        <begin position="46"/>
        <end position="69"/>
    </location>
</feature>
<keyword evidence="4 6" id="KW-0472">Membrane</keyword>
<reference evidence="7" key="1">
    <citation type="journal article" date="2019" name="Plant J.">
        <title>Chlorella vulgaris genome assembly and annotation reveals the molecular basis for metabolic acclimation to high light conditions.</title>
        <authorList>
            <person name="Cecchin M."/>
            <person name="Marcolungo L."/>
            <person name="Rossato M."/>
            <person name="Girolomoni L."/>
            <person name="Cosentino E."/>
            <person name="Cuine S."/>
            <person name="Li-Beisson Y."/>
            <person name="Delledonne M."/>
            <person name="Ballottari M."/>
        </authorList>
    </citation>
    <scope>NUCLEOTIDE SEQUENCE</scope>
    <source>
        <strain evidence="7">211/11P</strain>
    </source>
</reference>
<dbReference type="Proteomes" id="UP001055712">
    <property type="component" value="Unassembled WGS sequence"/>
</dbReference>
<gene>
    <name evidence="7" type="ORF">D9Q98_001254</name>
</gene>
<comment type="caution">
    <text evidence="7">The sequence shown here is derived from an EMBL/GenBank/DDBJ whole genome shotgun (WGS) entry which is preliminary data.</text>
</comment>
<organism evidence="7 8">
    <name type="scientific">Chlorella vulgaris</name>
    <name type="common">Green alga</name>
    <dbReference type="NCBI Taxonomy" id="3077"/>
    <lineage>
        <taxon>Eukaryota</taxon>
        <taxon>Viridiplantae</taxon>
        <taxon>Chlorophyta</taxon>
        <taxon>core chlorophytes</taxon>
        <taxon>Trebouxiophyceae</taxon>
        <taxon>Chlorellales</taxon>
        <taxon>Chlorellaceae</taxon>
        <taxon>Chlorella clade</taxon>
        <taxon>Chlorella</taxon>
    </lineage>
</organism>
<sequence length="80" mass="8584">MLLITVFSLLMVALPLTAFSWAWNGRLDGLLLSILSPKLLEEQRVVIAGTLAVAAVNLAVAAFVTAAWLEKPPPAARKED</sequence>
<evidence type="ECO:0000256" key="6">
    <source>
        <dbReference type="SAM" id="Phobius"/>
    </source>
</evidence>
<evidence type="ECO:0000313" key="8">
    <source>
        <dbReference type="Proteomes" id="UP001055712"/>
    </source>
</evidence>
<evidence type="ECO:0000256" key="2">
    <source>
        <dbReference type="ARBA" id="ARBA00022824"/>
    </source>
</evidence>
<keyword evidence="3 6" id="KW-1133">Transmembrane helix</keyword>
<evidence type="ECO:0000256" key="3">
    <source>
        <dbReference type="ARBA" id="ARBA00022989"/>
    </source>
</evidence>
<dbReference type="GO" id="GO:0070072">
    <property type="term" value="P:vacuolar proton-transporting V-type ATPase complex assembly"/>
    <property type="evidence" value="ECO:0007669"/>
    <property type="project" value="InterPro"/>
</dbReference>
<evidence type="ECO:0000313" key="7">
    <source>
        <dbReference type="EMBL" id="KAI3438837.1"/>
    </source>
</evidence>
<keyword evidence="8" id="KW-1185">Reference proteome</keyword>
<keyword evidence="2" id="KW-0256">Endoplasmic reticulum</keyword>
<dbReference type="EMBL" id="SIDB01000001">
    <property type="protein sequence ID" value="KAI3438837.1"/>
    <property type="molecule type" value="Genomic_DNA"/>
</dbReference>
<dbReference type="InterPro" id="IPR019013">
    <property type="entry name" value="Vma21"/>
</dbReference>
<protein>
    <submittedName>
        <fullName evidence="7">Uncharacterized protein</fullName>
    </submittedName>
</protein>
<evidence type="ECO:0000256" key="4">
    <source>
        <dbReference type="ARBA" id="ARBA00023136"/>
    </source>
</evidence>
<reference evidence="7" key="2">
    <citation type="submission" date="2020-11" db="EMBL/GenBank/DDBJ databases">
        <authorList>
            <person name="Cecchin M."/>
            <person name="Marcolungo L."/>
            <person name="Rossato M."/>
            <person name="Girolomoni L."/>
            <person name="Cosentino E."/>
            <person name="Cuine S."/>
            <person name="Li-Beisson Y."/>
            <person name="Delledonne M."/>
            <person name="Ballottari M."/>
        </authorList>
    </citation>
    <scope>NUCLEOTIDE SEQUENCE</scope>
    <source>
        <strain evidence="7">211/11P</strain>
        <tissue evidence="7">Whole cell</tissue>
    </source>
</reference>
<evidence type="ECO:0000256" key="5">
    <source>
        <dbReference type="ARBA" id="ARBA00023329"/>
    </source>
</evidence>
<keyword evidence="1 6" id="KW-0812">Transmembrane</keyword>
<proteinExistence type="predicted"/>
<dbReference type="GO" id="GO:0031410">
    <property type="term" value="C:cytoplasmic vesicle"/>
    <property type="evidence" value="ECO:0007669"/>
    <property type="project" value="UniProtKB-KW"/>
</dbReference>
<keyword evidence="5" id="KW-0968">Cytoplasmic vesicle</keyword>
<name>A0A9D4TZZ9_CHLVU</name>
<dbReference type="Pfam" id="PF09446">
    <property type="entry name" value="VMA21"/>
    <property type="match status" value="1"/>
</dbReference>
<accession>A0A9D4TZZ9</accession>
<dbReference type="AlphaFoldDB" id="A0A9D4TZZ9"/>